<feature type="transmembrane region" description="Helical" evidence="8">
    <location>
        <begin position="127"/>
        <end position="144"/>
    </location>
</feature>
<feature type="transmembrane region" description="Helical" evidence="8">
    <location>
        <begin position="156"/>
        <end position="174"/>
    </location>
</feature>
<protein>
    <submittedName>
        <fullName evidence="10">MFS transporter</fullName>
    </submittedName>
</protein>
<keyword evidence="5 8" id="KW-0812">Transmembrane</keyword>
<evidence type="ECO:0000256" key="4">
    <source>
        <dbReference type="ARBA" id="ARBA00022519"/>
    </source>
</evidence>
<name>A0A4R4EKY8_9BACL</name>
<dbReference type="InterPro" id="IPR036259">
    <property type="entry name" value="MFS_trans_sf"/>
</dbReference>
<reference evidence="10 11" key="1">
    <citation type="submission" date="2019-03" db="EMBL/GenBank/DDBJ databases">
        <authorList>
            <person name="Kim M.K.M."/>
        </authorList>
    </citation>
    <scope>NUCLEOTIDE SEQUENCE [LARGE SCALE GENOMIC DNA]</scope>
    <source>
        <strain evidence="10 11">18JY21-1</strain>
    </source>
</reference>
<dbReference type="InterPro" id="IPR024989">
    <property type="entry name" value="MFS_assoc_dom"/>
</dbReference>
<dbReference type="AlphaFoldDB" id="A0A4R4EKY8"/>
<evidence type="ECO:0000259" key="9">
    <source>
        <dbReference type="Pfam" id="PF12832"/>
    </source>
</evidence>
<feature type="transmembrane region" description="Helical" evidence="8">
    <location>
        <begin position="326"/>
        <end position="348"/>
    </location>
</feature>
<proteinExistence type="predicted"/>
<comment type="caution">
    <text evidence="10">The sequence shown here is derived from an EMBL/GenBank/DDBJ whole genome shotgun (WGS) entry which is preliminary data.</text>
</comment>
<feature type="transmembrane region" description="Helical" evidence="8">
    <location>
        <begin position="295"/>
        <end position="314"/>
    </location>
</feature>
<feature type="transmembrane region" description="Helical" evidence="8">
    <location>
        <begin position="206"/>
        <end position="223"/>
    </location>
</feature>
<evidence type="ECO:0000256" key="1">
    <source>
        <dbReference type="ARBA" id="ARBA00004429"/>
    </source>
</evidence>
<evidence type="ECO:0000256" key="7">
    <source>
        <dbReference type="ARBA" id="ARBA00023136"/>
    </source>
</evidence>
<accession>A0A4R4EKY8</accession>
<dbReference type="SUPFAM" id="SSF103473">
    <property type="entry name" value="MFS general substrate transporter"/>
    <property type="match status" value="1"/>
</dbReference>
<feature type="transmembrane region" description="Helical" evidence="8">
    <location>
        <begin position="360"/>
        <end position="380"/>
    </location>
</feature>
<sequence>MKITLKMLLTFFYGINSILIPYLPLLLDKRGFSVAETGTLLMIGPFIAMFIQPVTGIVSDKLRATKPLIIGFWILLGISSVLLFTSNQMTIVAIGVISLYIFYQPTTSLLDTLTIKSARESNQSYDSFRIWGSVGFMVILLLIGQRFEELGGVDSLIWMFMPIWIAVMILAIFVREPKTAPASSKNNVTQASVNLKVIRETLSNPQVLIFFGFFFLVAMPHRMNDALLTIHLQALGANSAQLSWAWAVAGVGEIIGFYFISRIMRHYSIISMFSVVSVLYAIRWLLYAVVTDPTIIIILQISHAFTFVAMWSLAVKYISTILPKHLLATGLALLSMVFLGVSGLVGGSVGGLLQQNFGEVAMYGMGMLTSIAAAVGFYVWGQVKKRAVRVTS</sequence>
<gene>
    <name evidence="10" type="ORF">E0485_00920</name>
</gene>
<feature type="transmembrane region" description="Helical" evidence="8">
    <location>
        <begin position="67"/>
        <end position="85"/>
    </location>
</feature>
<feature type="domain" description="Major facilitator superfamily associated" evidence="9">
    <location>
        <begin position="3"/>
        <end position="363"/>
    </location>
</feature>
<evidence type="ECO:0000256" key="2">
    <source>
        <dbReference type="ARBA" id="ARBA00022448"/>
    </source>
</evidence>
<dbReference type="GO" id="GO:0005886">
    <property type="term" value="C:plasma membrane"/>
    <property type="evidence" value="ECO:0007669"/>
    <property type="project" value="UniProtKB-SubCell"/>
</dbReference>
<evidence type="ECO:0000313" key="10">
    <source>
        <dbReference type="EMBL" id="TCZ80884.1"/>
    </source>
</evidence>
<evidence type="ECO:0000256" key="3">
    <source>
        <dbReference type="ARBA" id="ARBA00022475"/>
    </source>
</evidence>
<feature type="transmembrane region" description="Helical" evidence="8">
    <location>
        <begin position="243"/>
        <end position="260"/>
    </location>
</feature>
<evidence type="ECO:0000256" key="5">
    <source>
        <dbReference type="ARBA" id="ARBA00022692"/>
    </source>
</evidence>
<dbReference type="OrthoDB" id="1650886at2"/>
<feature type="transmembrane region" description="Helical" evidence="8">
    <location>
        <begin position="7"/>
        <end position="27"/>
    </location>
</feature>
<keyword evidence="7 8" id="KW-0472">Membrane</keyword>
<dbReference type="Gene3D" id="1.20.1250.20">
    <property type="entry name" value="MFS general substrate transporter like domains"/>
    <property type="match status" value="2"/>
</dbReference>
<evidence type="ECO:0000256" key="8">
    <source>
        <dbReference type="SAM" id="Phobius"/>
    </source>
</evidence>
<dbReference type="GO" id="GO:0030395">
    <property type="term" value="F:lactose binding"/>
    <property type="evidence" value="ECO:0007669"/>
    <property type="project" value="TreeGrafter"/>
</dbReference>
<keyword evidence="6 8" id="KW-1133">Transmembrane helix</keyword>
<dbReference type="PANTHER" id="PTHR23522">
    <property type="entry name" value="BLL5896 PROTEIN"/>
    <property type="match status" value="1"/>
</dbReference>
<organism evidence="10 11">
    <name type="scientific">Paenibacillus albiflavus</name>
    <dbReference type="NCBI Taxonomy" id="2545760"/>
    <lineage>
        <taxon>Bacteria</taxon>
        <taxon>Bacillati</taxon>
        <taxon>Bacillota</taxon>
        <taxon>Bacilli</taxon>
        <taxon>Bacillales</taxon>
        <taxon>Paenibacillaceae</taxon>
        <taxon>Paenibacillus</taxon>
    </lineage>
</organism>
<keyword evidence="11" id="KW-1185">Reference proteome</keyword>
<dbReference type="GO" id="GO:0015528">
    <property type="term" value="F:lactose:proton symporter activity"/>
    <property type="evidence" value="ECO:0007669"/>
    <property type="project" value="TreeGrafter"/>
</dbReference>
<dbReference type="RefSeq" id="WP_132415625.1">
    <property type="nucleotide sequence ID" value="NZ_SKFG01000001.1"/>
</dbReference>
<dbReference type="PANTHER" id="PTHR23522:SF10">
    <property type="entry name" value="3-PHENYLPROPIONIC ACID TRANSPORTER-RELATED"/>
    <property type="match status" value="1"/>
</dbReference>
<dbReference type="Proteomes" id="UP000295418">
    <property type="component" value="Unassembled WGS sequence"/>
</dbReference>
<evidence type="ECO:0000313" key="11">
    <source>
        <dbReference type="Proteomes" id="UP000295418"/>
    </source>
</evidence>
<keyword evidence="3" id="KW-1003">Cell membrane</keyword>
<dbReference type="EMBL" id="SKFG01000001">
    <property type="protein sequence ID" value="TCZ80884.1"/>
    <property type="molecule type" value="Genomic_DNA"/>
</dbReference>
<dbReference type="Pfam" id="PF12832">
    <property type="entry name" value="MFS_1_like"/>
    <property type="match status" value="1"/>
</dbReference>
<keyword evidence="4" id="KW-0997">Cell inner membrane</keyword>
<feature type="transmembrane region" description="Helical" evidence="8">
    <location>
        <begin position="91"/>
        <end position="115"/>
    </location>
</feature>
<evidence type="ECO:0000256" key="6">
    <source>
        <dbReference type="ARBA" id="ARBA00022989"/>
    </source>
</evidence>
<comment type="subcellular location">
    <subcellularLocation>
        <location evidence="1">Cell inner membrane</location>
        <topology evidence="1">Multi-pass membrane protein</topology>
    </subcellularLocation>
</comment>
<feature type="transmembrane region" description="Helical" evidence="8">
    <location>
        <begin position="267"/>
        <end position="289"/>
    </location>
</feature>
<feature type="transmembrane region" description="Helical" evidence="8">
    <location>
        <begin position="39"/>
        <end position="58"/>
    </location>
</feature>
<keyword evidence="2" id="KW-0813">Transport</keyword>